<dbReference type="InterPro" id="IPR004789">
    <property type="entry name" value="Acetalactate_synth_ssu"/>
</dbReference>
<dbReference type="STRING" id="133381.A0A2T9Z2E5"/>
<dbReference type="CDD" id="cd04878">
    <property type="entry name" value="ACT_AHAS"/>
    <property type="match status" value="1"/>
</dbReference>
<evidence type="ECO:0000259" key="6">
    <source>
        <dbReference type="PROSITE" id="PS51671"/>
    </source>
</evidence>
<dbReference type="Pfam" id="PF22629">
    <property type="entry name" value="ACT_AHAS_ss"/>
    <property type="match status" value="1"/>
</dbReference>
<organism evidence="7 8">
    <name type="scientific">Smittium megazygosporum</name>
    <dbReference type="NCBI Taxonomy" id="133381"/>
    <lineage>
        <taxon>Eukaryota</taxon>
        <taxon>Fungi</taxon>
        <taxon>Fungi incertae sedis</taxon>
        <taxon>Zoopagomycota</taxon>
        <taxon>Kickxellomycotina</taxon>
        <taxon>Harpellomycetes</taxon>
        <taxon>Harpellales</taxon>
        <taxon>Legeriomycetaceae</taxon>
        <taxon>Smittium</taxon>
    </lineage>
</organism>
<dbReference type="InterPro" id="IPR054480">
    <property type="entry name" value="AHAS_small-like_ACT"/>
</dbReference>
<dbReference type="GO" id="GO:0005948">
    <property type="term" value="C:acetolactate synthase complex"/>
    <property type="evidence" value="ECO:0007669"/>
    <property type="project" value="TreeGrafter"/>
</dbReference>
<evidence type="ECO:0000256" key="2">
    <source>
        <dbReference type="ARBA" id="ARBA00005025"/>
    </source>
</evidence>
<dbReference type="GO" id="GO:0009099">
    <property type="term" value="P:L-valine biosynthetic process"/>
    <property type="evidence" value="ECO:0007669"/>
    <property type="project" value="UniProtKB-UniPathway"/>
</dbReference>
<dbReference type="PANTHER" id="PTHR31242:SF2">
    <property type="entry name" value="ACETOLACTATE SYNTHASE SMALL SUBUNIT, MITOCHONDRIAL"/>
    <property type="match status" value="1"/>
</dbReference>
<dbReference type="InterPro" id="IPR002912">
    <property type="entry name" value="ACT_dom"/>
</dbReference>
<dbReference type="UniPathway" id="UPA00047">
    <property type="reaction ID" value="UER00055"/>
</dbReference>
<gene>
    <name evidence="7" type="ORF">BB560_005610</name>
</gene>
<dbReference type="GO" id="GO:0042645">
    <property type="term" value="C:mitochondrial nucleoid"/>
    <property type="evidence" value="ECO:0007669"/>
    <property type="project" value="TreeGrafter"/>
</dbReference>
<sequence>GPLLAINERDGNRLIYEWHLRCSNTYSDKIIINPNTLEPMSGGYGVPFTNISKSLLIRNIPTVQTRFESSTVKKVSDSSTTGLEYKDGNSGKMKPIPGVLDPSTIENVVSRLIERTPLAPRIKEDRFIIDCLAQDEPGVLSSVTGIMAARGYSIDTLLAGKTEIPGLSRMTIGLKGQPKVMEQAKKQLESLVPVWAVLDYSHTKIIEREALLVKITRNSTPSSSENASQQSSPNDLDAASDRVKAIKNLAALFQAKICDIGPDSIVVELFAKTNKIDAFLNLVRPFGILEAVRSGTMVMSRSYQGDRVYGSSKSTD</sequence>
<comment type="pathway">
    <text evidence="1">Amino-acid biosynthesis; L-isoleucine biosynthesis; L-isoleucine from 2-oxobutanoate: step 1/4.</text>
</comment>
<keyword evidence="4" id="KW-0028">Amino-acid biosynthesis</keyword>
<protein>
    <recommendedName>
        <fullName evidence="6">ACT domain-containing protein</fullName>
    </recommendedName>
</protein>
<dbReference type="InterPro" id="IPR053050">
    <property type="entry name" value="ALS_regulatory_subunit"/>
</dbReference>
<dbReference type="PANTHER" id="PTHR31242">
    <property type="entry name" value="ACETOLACTATE SYNTHASE SMALL SUBUNIT, MITOCHONDRIAL"/>
    <property type="match status" value="1"/>
</dbReference>
<evidence type="ECO:0000256" key="3">
    <source>
        <dbReference type="ARBA" id="ARBA00006341"/>
    </source>
</evidence>
<dbReference type="PROSITE" id="PS51671">
    <property type="entry name" value="ACT"/>
    <property type="match status" value="1"/>
</dbReference>
<proteinExistence type="inferred from homology"/>
<feature type="non-terminal residue" evidence="7">
    <location>
        <position position="1"/>
    </location>
</feature>
<dbReference type="SUPFAM" id="SSF55021">
    <property type="entry name" value="ACT-like"/>
    <property type="match status" value="2"/>
</dbReference>
<dbReference type="InterPro" id="IPR039557">
    <property type="entry name" value="AHAS_ACT"/>
</dbReference>
<accession>A0A2T9Z2E5</accession>
<dbReference type="InterPro" id="IPR027271">
    <property type="entry name" value="Acetolactate_synth/TF_NikR_C"/>
</dbReference>
<keyword evidence="8" id="KW-1185">Reference proteome</keyword>
<dbReference type="UniPathway" id="UPA00049">
    <property type="reaction ID" value="UER00059"/>
</dbReference>
<comment type="similarity">
    <text evidence="3">Belongs to the acetolactate synthase small subunit family.</text>
</comment>
<dbReference type="Gene3D" id="3.30.70.1150">
    <property type="entry name" value="ACT-like. Chain A, domain 2"/>
    <property type="match status" value="1"/>
</dbReference>
<feature type="domain" description="ACT" evidence="6">
    <location>
        <begin position="128"/>
        <end position="202"/>
    </location>
</feature>
<keyword evidence="5" id="KW-0100">Branched-chain amino acid biosynthesis</keyword>
<dbReference type="EMBL" id="MBFS01002346">
    <property type="protein sequence ID" value="PVU98752.1"/>
    <property type="molecule type" value="Genomic_DNA"/>
</dbReference>
<dbReference type="OrthoDB" id="2013116at2759"/>
<comment type="pathway">
    <text evidence="2">Amino-acid biosynthesis; L-valine biosynthesis; L-valine from pyruvate: step 1/4.</text>
</comment>
<dbReference type="NCBIfam" id="TIGR00119">
    <property type="entry name" value="acolac_sm"/>
    <property type="match status" value="1"/>
</dbReference>
<dbReference type="AlphaFoldDB" id="A0A2T9Z2E5"/>
<dbReference type="GO" id="GO:0009097">
    <property type="term" value="P:isoleucine biosynthetic process"/>
    <property type="evidence" value="ECO:0007669"/>
    <property type="project" value="UniProtKB-UniPathway"/>
</dbReference>
<evidence type="ECO:0000313" key="7">
    <source>
        <dbReference type="EMBL" id="PVU98752.1"/>
    </source>
</evidence>
<dbReference type="InterPro" id="IPR045865">
    <property type="entry name" value="ACT-like_dom_sf"/>
</dbReference>
<evidence type="ECO:0000313" key="8">
    <source>
        <dbReference type="Proteomes" id="UP000245609"/>
    </source>
</evidence>
<reference evidence="7 8" key="1">
    <citation type="journal article" date="2018" name="MBio">
        <title>Comparative Genomics Reveals the Core Gene Toolbox for the Fungus-Insect Symbiosis.</title>
        <authorList>
            <person name="Wang Y."/>
            <person name="Stata M."/>
            <person name="Wang W."/>
            <person name="Stajich J.E."/>
            <person name="White M.M."/>
            <person name="Moncalvo J.M."/>
        </authorList>
    </citation>
    <scope>NUCLEOTIDE SEQUENCE [LARGE SCALE GENOMIC DNA]</scope>
    <source>
        <strain evidence="7 8">SC-DP-2</strain>
    </source>
</reference>
<dbReference type="Gene3D" id="3.30.70.260">
    <property type="match status" value="1"/>
</dbReference>
<comment type="caution">
    <text evidence="7">The sequence shown here is derived from an EMBL/GenBank/DDBJ whole genome shotgun (WGS) entry which is preliminary data.</text>
</comment>
<dbReference type="Pfam" id="PF10369">
    <property type="entry name" value="ALS_ss_C"/>
    <property type="match status" value="1"/>
</dbReference>
<dbReference type="GO" id="GO:1990610">
    <property type="term" value="F:acetolactate synthase regulator activity"/>
    <property type="evidence" value="ECO:0007669"/>
    <property type="project" value="InterPro"/>
</dbReference>
<evidence type="ECO:0000256" key="1">
    <source>
        <dbReference type="ARBA" id="ARBA00004974"/>
    </source>
</evidence>
<evidence type="ECO:0000256" key="4">
    <source>
        <dbReference type="ARBA" id="ARBA00022605"/>
    </source>
</evidence>
<evidence type="ECO:0000256" key="5">
    <source>
        <dbReference type="ARBA" id="ARBA00023304"/>
    </source>
</evidence>
<dbReference type="Proteomes" id="UP000245609">
    <property type="component" value="Unassembled WGS sequence"/>
</dbReference>
<dbReference type="InterPro" id="IPR019455">
    <property type="entry name" value="Acetolactate_synth_ssu_C"/>
</dbReference>
<name>A0A2T9Z2E5_9FUNG</name>